<dbReference type="Proteomes" id="UP000050525">
    <property type="component" value="Unassembled WGS sequence"/>
</dbReference>
<keyword evidence="10" id="KW-0445">Lipid transport</keyword>
<evidence type="ECO:0000256" key="5">
    <source>
        <dbReference type="ARBA" id="ARBA00022598"/>
    </source>
</evidence>
<dbReference type="Pfam" id="PF13193">
    <property type="entry name" value="AMP-binding_C"/>
    <property type="match status" value="1"/>
</dbReference>
<dbReference type="GO" id="GO:0005789">
    <property type="term" value="C:endoplasmic reticulum membrane"/>
    <property type="evidence" value="ECO:0007669"/>
    <property type="project" value="TreeGrafter"/>
</dbReference>
<dbReference type="GO" id="GO:0005324">
    <property type="term" value="F:long-chain fatty acid transmembrane transporter activity"/>
    <property type="evidence" value="ECO:0007669"/>
    <property type="project" value="TreeGrafter"/>
</dbReference>
<keyword evidence="8" id="KW-0276">Fatty acid metabolism</keyword>
<evidence type="ECO:0000256" key="9">
    <source>
        <dbReference type="ARBA" id="ARBA00022989"/>
    </source>
</evidence>
<dbReference type="GO" id="GO:0004467">
    <property type="term" value="F:long-chain fatty acid-CoA ligase activity"/>
    <property type="evidence" value="ECO:0007669"/>
    <property type="project" value="UniProtKB-EC"/>
</dbReference>
<feature type="domain" description="AMP-binding enzyme C-terminal" evidence="19">
    <location>
        <begin position="442"/>
        <end position="518"/>
    </location>
</feature>
<evidence type="ECO:0000256" key="14">
    <source>
        <dbReference type="ARBA" id="ARBA00026121"/>
    </source>
</evidence>
<keyword evidence="11" id="KW-0443">Lipid metabolism</keyword>
<comment type="caution">
    <text evidence="20">The sequence shown here is derived from an EMBL/GenBank/DDBJ whole genome shotgun (WGS) entry which is preliminary data.</text>
</comment>
<dbReference type="Gene3D" id="3.40.50.12780">
    <property type="entry name" value="N-terminal domain of ligase-like"/>
    <property type="match status" value="1"/>
</dbReference>
<dbReference type="EC" id="6.2.1.3" evidence="14"/>
<keyword evidence="5" id="KW-0436">Ligase</keyword>
<evidence type="ECO:0000313" key="21">
    <source>
        <dbReference type="Proteomes" id="UP000050525"/>
    </source>
</evidence>
<evidence type="ECO:0000259" key="18">
    <source>
        <dbReference type="Pfam" id="PF00501"/>
    </source>
</evidence>
<reference evidence="20 21" key="1">
    <citation type="journal article" date="2012" name="Genome Biol.">
        <title>Sequencing three crocodilian genomes to illuminate the evolution of archosaurs and amniotes.</title>
        <authorList>
            <person name="St John J.A."/>
            <person name="Braun E.L."/>
            <person name="Isberg S.R."/>
            <person name="Miles L.G."/>
            <person name="Chong A.Y."/>
            <person name="Gongora J."/>
            <person name="Dalzell P."/>
            <person name="Moran C."/>
            <person name="Bed'hom B."/>
            <person name="Abzhanov A."/>
            <person name="Burgess S.C."/>
            <person name="Cooksey A.M."/>
            <person name="Castoe T.A."/>
            <person name="Crawford N.G."/>
            <person name="Densmore L.D."/>
            <person name="Drew J.C."/>
            <person name="Edwards S.V."/>
            <person name="Faircloth B.C."/>
            <person name="Fujita M.K."/>
            <person name="Greenwold M.J."/>
            <person name="Hoffmann F.G."/>
            <person name="Howard J.M."/>
            <person name="Iguchi T."/>
            <person name="Janes D.E."/>
            <person name="Khan S.Y."/>
            <person name="Kohno S."/>
            <person name="de Koning A.J."/>
            <person name="Lance S.L."/>
            <person name="McCarthy F.M."/>
            <person name="McCormack J.E."/>
            <person name="Merchant M.E."/>
            <person name="Peterson D.G."/>
            <person name="Pollock D.D."/>
            <person name="Pourmand N."/>
            <person name="Raney B.J."/>
            <person name="Roessler K.A."/>
            <person name="Sanford J.R."/>
            <person name="Sawyer R.H."/>
            <person name="Schmidt C.J."/>
            <person name="Triplett E.W."/>
            <person name="Tuberville T.D."/>
            <person name="Venegas-Anaya M."/>
            <person name="Howard J.T."/>
            <person name="Jarvis E.D."/>
            <person name="Guillette L.J.Jr."/>
            <person name="Glenn T.C."/>
            <person name="Green R.E."/>
            <person name="Ray D.A."/>
        </authorList>
    </citation>
    <scope>NUCLEOTIDE SEQUENCE [LARGE SCALE GENOMIC DNA]</scope>
    <source>
        <strain evidence="20">KSC_2009_1</strain>
    </source>
</reference>
<dbReference type="FunFam" id="3.30.300.30:FF:000002">
    <property type="entry name" value="Long-chain fatty acid transport protein 1"/>
    <property type="match status" value="1"/>
</dbReference>
<evidence type="ECO:0000256" key="8">
    <source>
        <dbReference type="ARBA" id="ARBA00022832"/>
    </source>
</evidence>
<keyword evidence="12" id="KW-0472">Membrane</keyword>
<dbReference type="NCBIfam" id="NF006134">
    <property type="entry name" value="PRK08279.1"/>
    <property type="match status" value="1"/>
</dbReference>
<dbReference type="InterPro" id="IPR020845">
    <property type="entry name" value="AMP-binding_CS"/>
</dbReference>
<keyword evidence="6" id="KW-0812">Transmembrane</keyword>
<dbReference type="PANTHER" id="PTHR43107:SF4">
    <property type="entry name" value="LONG-CHAIN FATTY ACID TRANSPORT PROTEIN 2"/>
    <property type="match status" value="1"/>
</dbReference>
<evidence type="ECO:0000256" key="12">
    <source>
        <dbReference type="ARBA" id="ARBA00023136"/>
    </source>
</evidence>
<dbReference type="PANTHER" id="PTHR43107">
    <property type="entry name" value="LONG-CHAIN FATTY ACID TRANSPORT PROTEIN"/>
    <property type="match status" value="1"/>
</dbReference>
<evidence type="ECO:0000256" key="16">
    <source>
        <dbReference type="ARBA" id="ARBA00041297"/>
    </source>
</evidence>
<dbReference type="eggNOG" id="KOG1179">
    <property type="taxonomic scope" value="Eukaryota"/>
</dbReference>
<evidence type="ECO:0000256" key="2">
    <source>
        <dbReference type="ARBA" id="ARBA00006432"/>
    </source>
</evidence>
<dbReference type="SUPFAM" id="SSF56801">
    <property type="entry name" value="Acetyl-CoA synthetase-like"/>
    <property type="match status" value="1"/>
</dbReference>
<gene>
    <name evidence="20" type="primary">SLC27A5</name>
    <name evidence="20" type="ORF">Y1Q_0010059</name>
</gene>
<dbReference type="InterPro" id="IPR042099">
    <property type="entry name" value="ANL_N_sf"/>
</dbReference>
<keyword evidence="9" id="KW-1133">Transmembrane helix</keyword>
<dbReference type="STRING" id="8496.A0A151P4C6"/>
<organism evidence="20 21">
    <name type="scientific">Alligator mississippiensis</name>
    <name type="common">American alligator</name>
    <dbReference type="NCBI Taxonomy" id="8496"/>
    <lineage>
        <taxon>Eukaryota</taxon>
        <taxon>Metazoa</taxon>
        <taxon>Chordata</taxon>
        <taxon>Craniata</taxon>
        <taxon>Vertebrata</taxon>
        <taxon>Euteleostomi</taxon>
        <taxon>Archelosauria</taxon>
        <taxon>Archosauria</taxon>
        <taxon>Crocodylia</taxon>
        <taxon>Alligatoridae</taxon>
        <taxon>Alligatorinae</taxon>
        <taxon>Alligator</taxon>
    </lineage>
</organism>
<protein>
    <recommendedName>
        <fullName evidence="14">long-chain-fatty-acid--CoA ligase</fullName>
        <ecNumber evidence="14">6.2.1.3</ecNumber>
    </recommendedName>
    <alternativeName>
        <fullName evidence="16">Long-chain-fatty-acid--CoA ligase</fullName>
    </alternativeName>
</protein>
<dbReference type="FunFam" id="3.40.50.12780:FF:000005">
    <property type="entry name" value="Solute carrier family 27 member 6"/>
    <property type="match status" value="1"/>
</dbReference>
<keyword evidence="3" id="KW-0813">Transport</keyword>
<dbReference type="Pfam" id="PF00501">
    <property type="entry name" value="AMP-binding"/>
    <property type="match status" value="1"/>
</dbReference>
<evidence type="ECO:0000256" key="10">
    <source>
        <dbReference type="ARBA" id="ARBA00023055"/>
    </source>
</evidence>
<comment type="catalytic activity">
    <reaction evidence="13">
        <text>a long-chain fatty acid + ATP + CoA = a long-chain fatty acyl-CoA + AMP + diphosphate</text>
        <dbReference type="Rhea" id="RHEA:15421"/>
        <dbReference type="ChEBI" id="CHEBI:30616"/>
        <dbReference type="ChEBI" id="CHEBI:33019"/>
        <dbReference type="ChEBI" id="CHEBI:57287"/>
        <dbReference type="ChEBI" id="CHEBI:57560"/>
        <dbReference type="ChEBI" id="CHEBI:83139"/>
        <dbReference type="ChEBI" id="CHEBI:456215"/>
        <dbReference type="EC" id="6.2.1.3"/>
    </reaction>
    <physiologicalReaction direction="left-to-right" evidence="13">
        <dbReference type="Rhea" id="RHEA:15422"/>
    </physiologicalReaction>
</comment>
<evidence type="ECO:0000259" key="19">
    <source>
        <dbReference type="Pfam" id="PF13193"/>
    </source>
</evidence>
<evidence type="ECO:0000256" key="3">
    <source>
        <dbReference type="ARBA" id="ARBA00022448"/>
    </source>
</evidence>
<dbReference type="GO" id="GO:0000166">
    <property type="term" value="F:nucleotide binding"/>
    <property type="evidence" value="ECO:0007669"/>
    <property type="project" value="UniProtKB-KW"/>
</dbReference>
<feature type="domain" description="AMP-dependent synthetase/ligase" evidence="18">
    <location>
        <begin position="7"/>
        <end position="329"/>
    </location>
</feature>
<evidence type="ECO:0000256" key="13">
    <source>
        <dbReference type="ARBA" id="ARBA00024484"/>
    </source>
</evidence>
<comment type="similarity">
    <text evidence="2">Belongs to the ATP-dependent AMP-binding enzyme family.</text>
</comment>
<name>A0A151P4C6_ALLMI</name>
<dbReference type="GO" id="GO:0044539">
    <property type="term" value="P:long-chain fatty acid import into cell"/>
    <property type="evidence" value="ECO:0007669"/>
    <property type="project" value="TreeGrafter"/>
</dbReference>
<dbReference type="GO" id="GO:0008206">
    <property type="term" value="P:bile acid metabolic process"/>
    <property type="evidence" value="ECO:0007669"/>
    <property type="project" value="TreeGrafter"/>
</dbReference>
<evidence type="ECO:0000256" key="7">
    <source>
        <dbReference type="ARBA" id="ARBA00022741"/>
    </source>
</evidence>
<comment type="catalytic activity">
    <reaction evidence="17">
        <text>tetracosanoate + ATP + CoA = tetracosanoyl-CoA + AMP + diphosphate</text>
        <dbReference type="Rhea" id="RHEA:33639"/>
        <dbReference type="ChEBI" id="CHEBI:30616"/>
        <dbReference type="ChEBI" id="CHEBI:31014"/>
        <dbReference type="ChEBI" id="CHEBI:33019"/>
        <dbReference type="ChEBI" id="CHEBI:57287"/>
        <dbReference type="ChEBI" id="CHEBI:65052"/>
        <dbReference type="ChEBI" id="CHEBI:456215"/>
    </reaction>
    <physiologicalReaction direction="left-to-right" evidence="17">
        <dbReference type="Rhea" id="RHEA:33640"/>
    </physiologicalReaction>
</comment>
<sequence length="566" mass="63274">MLDMFLEKVRRHPKKPLLLFGDQVFTYQDIDRLSSKTARVLQGSLGLTEGDSVAVFLMNIPAYVWVWLGLAKIGCAMACLNYNIRSQSLLYSLVSCGTKVLLTSPDLKAAIEEILPSLQEKGIRVYYLSAESPTQGVEALQGQIESASAEPLPVDLRAKVTEKSTSVYIYTSGTTGLPKAAIITQRKLFLVASIFGICGVTPKDVIYTTLPLYHSAALLIGIGGCLEVGATCVLRPKFSVSQFWDDCRRYHVTVIQYVGEVMRYLCNAPKRENEQNHNVRLALGNGMRVEVWKEFLQRFGPVCICEFYGATEGNSGFVNYTGKIGSVGRDNPFLKKLAPYELIKYDVERDEPVRDERGYCIRVPTGEAGLLVTKITKAAPFSGYVGDQKKTEKKILRDVLKKGDLYFNSGDLLSIDHEGFVYFQDRVGDTFRWKGENVATTEVETTLAAMKFIQEVNVYGVPVPGHEGKIGMAAIRLTDSMAFEGEALYTHTKDYLPSYAIPRFVRLQDAMEITGTFKQCKGRLVKEGFDPTIIKDPLFFLDESKKCYVPMSHEIYKAILDKKLKL</sequence>
<dbReference type="Gene3D" id="3.30.300.30">
    <property type="match status" value="1"/>
</dbReference>
<dbReference type="EMBL" id="AKHW03001123">
    <property type="protein sequence ID" value="KYO43779.1"/>
    <property type="molecule type" value="Genomic_DNA"/>
</dbReference>
<proteinExistence type="inferred from homology"/>
<dbReference type="AlphaFoldDB" id="A0A151P4C6"/>
<evidence type="ECO:0000256" key="15">
    <source>
        <dbReference type="ARBA" id="ARBA00036527"/>
    </source>
</evidence>
<dbReference type="GO" id="GO:0005886">
    <property type="term" value="C:plasma membrane"/>
    <property type="evidence" value="ECO:0007669"/>
    <property type="project" value="UniProtKB-SubCell"/>
</dbReference>
<dbReference type="InterPro" id="IPR000873">
    <property type="entry name" value="AMP-dep_synth/lig_dom"/>
</dbReference>
<keyword evidence="7" id="KW-0547">Nucleotide-binding</keyword>
<evidence type="ECO:0000313" key="20">
    <source>
        <dbReference type="EMBL" id="KYO43779.1"/>
    </source>
</evidence>
<evidence type="ECO:0000256" key="6">
    <source>
        <dbReference type="ARBA" id="ARBA00022692"/>
    </source>
</evidence>
<comment type="catalytic activity">
    <reaction evidence="15">
        <text>a very long-chain fatty acid + ATP + CoA = a very long-chain fatty acyl-CoA + AMP + diphosphate</text>
        <dbReference type="Rhea" id="RHEA:54536"/>
        <dbReference type="ChEBI" id="CHEBI:30616"/>
        <dbReference type="ChEBI" id="CHEBI:33019"/>
        <dbReference type="ChEBI" id="CHEBI:57287"/>
        <dbReference type="ChEBI" id="CHEBI:58950"/>
        <dbReference type="ChEBI" id="CHEBI:138261"/>
        <dbReference type="ChEBI" id="CHEBI:456215"/>
    </reaction>
    <physiologicalReaction direction="left-to-right" evidence="15">
        <dbReference type="Rhea" id="RHEA:54537"/>
    </physiologicalReaction>
</comment>
<evidence type="ECO:0000256" key="4">
    <source>
        <dbReference type="ARBA" id="ARBA00022475"/>
    </source>
</evidence>
<dbReference type="InterPro" id="IPR025110">
    <property type="entry name" value="AMP-bd_C"/>
</dbReference>
<accession>A0A151P4C6</accession>
<evidence type="ECO:0000256" key="17">
    <source>
        <dbReference type="ARBA" id="ARBA00048666"/>
    </source>
</evidence>
<dbReference type="PROSITE" id="PS00455">
    <property type="entry name" value="AMP_BINDING"/>
    <property type="match status" value="1"/>
</dbReference>
<comment type="subcellular location">
    <subcellularLocation>
        <location evidence="1">Cell membrane</location>
        <topology evidence="1">Multi-pass membrane protein</topology>
    </subcellularLocation>
</comment>
<keyword evidence="4" id="KW-1003">Cell membrane</keyword>
<evidence type="ECO:0000256" key="11">
    <source>
        <dbReference type="ARBA" id="ARBA00023098"/>
    </source>
</evidence>
<keyword evidence="21" id="KW-1185">Reference proteome</keyword>
<evidence type="ECO:0000256" key="1">
    <source>
        <dbReference type="ARBA" id="ARBA00004651"/>
    </source>
</evidence>
<dbReference type="InterPro" id="IPR045851">
    <property type="entry name" value="AMP-bd_C_sf"/>
</dbReference>